<feature type="transmembrane region" description="Helical" evidence="18">
    <location>
        <begin position="301"/>
        <end position="323"/>
    </location>
</feature>
<dbReference type="GO" id="GO:0016020">
    <property type="term" value="C:membrane"/>
    <property type="evidence" value="ECO:0007669"/>
    <property type="project" value="InterPro"/>
</dbReference>
<organism evidence="22 23">
    <name type="scientific">Pelagomonas calceolata</name>
    <dbReference type="NCBI Taxonomy" id="35677"/>
    <lineage>
        <taxon>Eukaryota</taxon>
        <taxon>Sar</taxon>
        <taxon>Stramenopiles</taxon>
        <taxon>Ochrophyta</taxon>
        <taxon>Pelagophyceae</taxon>
        <taxon>Pelagomonadales</taxon>
        <taxon>Pelagomonadaceae</taxon>
        <taxon>Pelagomonas</taxon>
    </lineage>
</organism>
<dbReference type="SUPFAM" id="SSF48403">
    <property type="entry name" value="Ankyrin repeat"/>
    <property type="match status" value="1"/>
</dbReference>
<dbReference type="UniPathway" id="UPA00378"/>
<evidence type="ECO:0000313" key="23">
    <source>
        <dbReference type="Proteomes" id="UP000789595"/>
    </source>
</evidence>
<comment type="cofactor">
    <cofactor evidence="1">
        <name>Mn(2+)</name>
        <dbReference type="ChEBI" id="CHEBI:29035"/>
    </cofactor>
</comment>
<dbReference type="InterPro" id="IPR002110">
    <property type="entry name" value="Ankyrin_rpt"/>
</dbReference>
<comment type="cofactor">
    <cofactor evidence="2">
        <name>Mg(2+)</name>
        <dbReference type="ChEBI" id="CHEBI:18420"/>
    </cofactor>
</comment>
<keyword evidence="10" id="KW-0479">Metal-binding</keyword>
<keyword evidence="23" id="KW-1185">Reference proteome</keyword>
<keyword evidence="14" id="KW-0464">Manganese</keyword>
<dbReference type="PROSITE" id="PS50088">
    <property type="entry name" value="ANK_REPEAT"/>
    <property type="match status" value="1"/>
</dbReference>
<proteinExistence type="inferred from homology"/>
<feature type="signal peptide" evidence="19">
    <location>
        <begin position="1"/>
        <end position="24"/>
    </location>
</feature>
<keyword evidence="12 18" id="KW-1133">Transmembrane helix</keyword>
<evidence type="ECO:0000256" key="8">
    <source>
        <dbReference type="ARBA" id="ARBA00022679"/>
    </source>
</evidence>
<feature type="transmembrane region" description="Helical" evidence="18">
    <location>
        <begin position="406"/>
        <end position="426"/>
    </location>
</feature>
<keyword evidence="13 18" id="KW-0472">Membrane</keyword>
<comment type="pathway">
    <text evidence="4">Protein modification; protein glycosylation.</text>
</comment>
<evidence type="ECO:0000256" key="4">
    <source>
        <dbReference type="ARBA" id="ARBA00004922"/>
    </source>
</evidence>
<sequence>MAQSAGAAGHVLRALLLALACHNAYEIRMHAVRTYGPVIHEFDPWFNYRATEYLAANGWGKFFTWFDHMSWYPLGRPVGTTIYPGMQITSVLIWRMLGLVGSDMSLNDVCVYVPVWFGVLATLLLGLLTFECSKSANAAVASTLIMAVVPAHLMRSVGGGYDNESVAVTAMCLVFLLWCRSLRNDDSWPLGAAAGLAYVNMAAAWGGFVFVGNLVALHAFVLVLLGRYGDKLHRAFSLFFVVGTLGATRVPVVGMGPLRSLEQIAPLLTFGGLQVLMLGEKAVEKARPLSKAEAWNRRLKVYATAAGAGLLVLVLLFSVGYFGPISSRVRGLFVKHTRTGNPLVDSVAEHQPASANAYWHYLHTTCYAAPVGLFVLFSGGFRLEARCFIAVYALVAYFFSSKMVRLIIFLGPVASALAGVALGAAVDATAPSLLEALLGPADEDQEKEKTKKKPTRVEKDKSPPRKISGRSAAAAAAARRGRERKATSINAGSIVASMIEGGEELVQGLYEAAAQALSPLATALQAPGLKVVRTVLAAALIAASIHYYKQFSDYAWSLSEGMSQPSIMFRAHLRNGQPVIVDDYREAYWWLRDNTPEDARVLAWWDYGYQIAGLANRTTLADGNTWNHEHIATIGRCLTSPEKQAHKIVRHLADYVLVWTGGGGDDLAKSPHMARIGNSVYRDICPDDPTCRSFGFTDRQGTPTPMMAESLLYKLHSHQQRPGVAADPTLFREAYTSRFNKVRIFKVLKVSKTSKQWTRDPANRICDAPGSWYCVGQYPPALRELISRRIDFAQLEDFNKQRGGDADAYVAQYMARMEGRAASSAGRYEAPKYFEVADVDEDDYEEDDDVPAVDEEAYAASQKENEERARASVEAQKEEWARWSNSEDTTLMWQIVSSGEVSELEAWLKRAPGLIHLRAEDGRGPLWWAYEYDRPDMVALLVREGADPDATDSLGMAPREMAP</sequence>
<accession>A0A8J2X4T0</accession>
<feature type="transmembrane region" description="Helical" evidence="18">
    <location>
        <begin position="136"/>
        <end position="154"/>
    </location>
</feature>
<evidence type="ECO:0000259" key="21">
    <source>
        <dbReference type="Pfam" id="PF21436"/>
    </source>
</evidence>
<evidence type="ECO:0000256" key="11">
    <source>
        <dbReference type="ARBA" id="ARBA00022842"/>
    </source>
</evidence>
<feature type="chain" id="PRO_5035170872" description="dolichyl-diphosphooligosaccharide--protein glycotransferase" evidence="19">
    <location>
        <begin position="25"/>
        <end position="963"/>
    </location>
</feature>
<feature type="transmembrane region" description="Helical" evidence="18">
    <location>
        <begin position="264"/>
        <end position="280"/>
    </location>
</feature>
<dbReference type="Gene3D" id="3.40.50.12610">
    <property type="match status" value="1"/>
</dbReference>
<dbReference type="AlphaFoldDB" id="A0A8J2X4T0"/>
<feature type="repeat" description="ANK" evidence="16">
    <location>
        <begin position="921"/>
        <end position="953"/>
    </location>
</feature>
<feature type="domain" description="STT3/PglB/AglB core" evidence="21">
    <location>
        <begin position="600"/>
        <end position="655"/>
    </location>
</feature>
<dbReference type="Proteomes" id="UP000789595">
    <property type="component" value="Unassembled WGS sequence"/>
</dbReference>
<keyword evidence="8" id="KW-0808">Transferase</keyword>
<dbReference type="GO" id="GO:0012505">
    <property type="term" value="C:endomembrane system"/>
    <property type="evidence" value="ECO:0007669"/>
    <property type="project" value="UniProtKB-SubCell"/>
</dbReference>
<dbReference type="GO" id="GO:0004579">
    <property type="term" value="F:dolichyl-diphosphooligosaccharide-protein glycotransferase activity"/>
    <property type="evidence" value="ECO:0007669"/>
    <property type="project" value="UniProtKB-EC"/>
</dbReference>
<evidence type="ECO:0000256" key="15">
    <source>
        <dbReference type="ARBA" id="ARBA00048829"/>
    </source>
</evidence>
<comment type="catalytic activity">
    <reaction evidence="15">
        <text>a di-trans,poly-cis-dolichyl diphosphooligosaccharide + L-asparaginyl-[protein] = N(4)-(oligosaccharide-(1-&gt;4)-N-acetyl-beta-D-glucosaminyl-(1-&gt;4)-N-acetyl-beta-D-glucosaminyl)-L-asparaginyl-[protein] + a di-trans,poly-cis-dolichyl diphosphate + H(+)</text>
        <dbReference type="Rhea" id="RHEA:22980"/>
        <dbReference type="Rhea" id="RHEA-COMP:12804"/>
        <dbReference type="Rhea" id="RHEA-COMP:12805"/>
        <dbReference type="Rhea" id="RHEA-COMP:19506"/>
        <dbReference type="Rhea" id="RHEA-COMP:19509"/>
        <dbReference type="ChEBI" id="CHEBI:15378"/>
        <dbReference type="ChEBI" id="CHEBI:50347"/>
        <dbReference type="ChEBI" id="CHEBI:57497"/>
        <dbReference type="ChEBI" id="CHEBI:57570"/>
        <dbReference type="ChEBI" id="CHEBI:132529"/>
        <dbReference type="EC" id="2.4.99.18"/>
    </reaction>
</comment>
<evidence type="ECO:0000256" key="16">
    <source>
        <dbReference type="PROSITE-ProRule" id="PRU00023"/>
    </source>
</evidence>
<evidence type="ECO:0000256" key="18">
    <source>
        <dbReference type="SAM" id="Phobius"/>
    </source>
</evidence>
<dbReference type="GO" id="GO:0046872">
    <property type="term" value="F:metal ion binding"/>
    <property type="evidence" value="ECO:0007669"/>
    <property type="project" value="UniProtKB-KW"/>
</dbReference>
<dbReference type="InterPro" id="IPR048307">
    <property type="entry name" value="STT3_N"/>
</dbReference>
<dbReference type="PANTHER" id="PTHR13872">
    <property type="entry name" value="DOLICHYL-DIPHOSPHOOLIGOSACCHARIDE--PROTEIN GLYCOSYLTRANSFERASE SUBUNIT"/>
    <property type="match status" value="1"/>
</dbReference>
<evidence type="ECO:0000313" key="22">
    <source>
        <dbReference type="EMBL" id="CAH0379410.1"/>
    </source>
</evidence>
<feature type="transmembrane region" description="Helical" evidence="18">
    <location>
        <begin position="203"/>
        <end position="225"/>
    </location>
</feature>
<keyword evidence="19" id="KW-0732">Signal</keyword>
<keyword evidence="11" id="KW-0460">Magnesium</keyword>
<evidence type="ECO:0000259" key="20">
    <source>
        <dbReference type="Pfam" id="PF02516"/>
    </source>
</evidence>
<evidence type="ECO:0000256" key="17">
    <source>
        <dbReference type="SAM" id="MobiDB-lite"/>
    </source>
</evidence>
<feature type="domain" description="Oligosaccharyl transferase STT3 N-terminal" evidence="20">
    <location>
        <begin position="14"/>
        <end position="410"/>
    </location>
</feature>
<evidence type="ECO:0000256" key="14">
    <source>
        <dbReference type="ARBA" id="ARBA00023211"/>
    </source>
</evidence>
<evidence type="ECO:0000256" key="7">
    <source>
        <dbReference type="ARBA" id="ARBA00022676"/>
    </source>
</evidence>
<evidence type="ECO:0000256" key="12">
    <source>
        <dbReference type="ARBA" id="ARBA00022989"/>
    </source>
</evidence>
<keyword evidence="9 18" id="KW-0812">Transmembrane</keyword>
<name>A0A8J2X4T0_9STRA</name>
<dbReference type="PANTHER" id="PTHR13872:SF1">
    <property type="entry name" value="DOLICHYL-DIPHOSPHOOLIGOSACCHARIDE--PROTEIN GLYCOSYLTRANSFERASE SUBUNIT STT3B"/>
    <property type="match status" value="1"/>
</dbReference>
<comment type="subcellular location">
    <subcellularLocation>
        <location evidence="3">Endomembrane system</location>
        <topology evidence="3">Multi-pass membrane protein</topology>
    </subcellularLocation>
</comment>
<dbReference type="InterPro" id="IPR048999">
    <property type="entry name" value="STT3-PglB_core"/>
</dbReference>
<evidence type="ECO:0000256" key="2">
    <source>
        <dbReference type="ARBA" id="ARBA00001946"/>
    </source>
</evidence>
<dbReference type="FunFam" id="3.40.50.12610:FF:000003">
    <property type="entry name" value="Oligosaccharyl transferase-like protein"/>
    <property type="match status" value="1"/>
</dbReference>
<feature type="region of interest" description="Disordered" evidence="17">
    <location>
        <begin position="439"/>
        <end position="473"/>
    </location>
</feature>
<keyword evidence="7" id="KW-0328">Glycosyltransferase</keyword>
<dbReference type="Pfam" id="PF00023">
    <property type="entry name" value="Ank"/>
    <property type="match status" value="1"/>
</dbReference>
<dbReference type="InterPro" id="IPR003674">
    <property type="entry name" value="Oligo_trans_STT3"/>
</dbReference>
<dbReference type="InterPro" id="IPR036770">
    <property type="entry name" value="Ankyrin_rpt-contain_sf"/>
</dbReference>
<evidence type="ECO:0000256" key="10">
    <source>
        <dbReference type="ARBA" id="ARBA00022723"/>
    </source>
</evidence>
<evidence type="ECO:0000256" key="1">
    <source>
        <dbReference type="ARBA" id="ARBA00001936"/>
    </source>
</evidence>
<evidence type="ECO:0000256" key="9">
    <source>
        <dbReference type="ARBA" id="ARBA00022692"/>
    </source>
</evidence>
<dbReference type="Gene3D" id="1.25.40.20">
    <property type="entry name" value="Ankyrin repeat-containing domain"/>
    <property type="match status" value="1"/>
</dbReference>
<comment type="similarity">
    <text evidence="5">Belongs to the STT3 family.</text>
</comment>
<evidence type="ECO:0000256" key="6">
    <source>
        <dbReference type="ARBA" id="ARBA00012605"/>
    </source>
</evidence>
<dbReference type="Pfam" id="PF02516">
    <property type="entry name" value="STT3"/>
    <property type="match status" value="1"/>
</dbReference>
<protein>
    <recommendedName>
        <fullName evidence="6">dolichyl-diphosphooligosaccharide--protein glycotransferase</fullName>
        <ecNumber evidence="6">2.4.99.18</ecNumber>
    </recommendedName>
</protein>
<dbReference type="EC" id="2.4.99.18" evidence="6"/>
<reference evidence="22" key="1">
    <citation type="submission" date="2021-11" db="EMBL/GenBank/DDBJ databases">
        <authorList>
            <consortium name="Genoscope - CEA"/>
            <person name="William W."/>
        </authorList>
    </citation>
    <scope>NUCLEOTIDE SEQUENCE</scope>
</reference>
<comment type="caution">
    <text evidence="22">The sequence shown here is derived from an EMBL/GenBank/DDBJ whole genome shotgun (WGS) entry which is preliminary data.</text>
</comment>
<dbReference type="Pfam" id="PF21436">
    <property type="entry name" value="STT3-PglB_core"/>
    <property type="match status" value="1"/>
</dbReference>
<evidence type="ECO:0000256" key="3">
    <source>
        <dbReference type="ARBA" id="ARBA00004127"/>
    </source>
</evidence>
<feature type="transmembrane region" description="Helical" evidence="18">
    <location>
        <begin position="78"/>
        <end position="97"/>
    </location>
</feature>
<dbReference type="PROSITE" id="PS50297">
    <property type="entry name" value="ANK_REP_REGION"/>
    <property type="match status" value="1"/>
</dbReference>
<evidence type="ECO:0000256" key="19">
    <source>
        <dbReference type="SAM" id="SignalP"/>
    </source>
</evidence>
<evidence type="ECO:0000256" key="5">
    <source>
        <dbReference type="ARBA" id="ARBA00010810"/>
    </source>
</evidence>
<dbReference type="OrthoDB" id="10261066at2759"/>
<gene>
    <name evidence="22" type="ORF">PECAL_6P10330</name>
</gene>
<dbReference type="SMART" id="SM00248">
    <property type="entry name" value="ANK"/>
    <property type="match status" value="1"/>
</dbReference>
<keyword evidence="16" id="KW-0040">ANK repeat</keyword>
<feature type="transmembrane region" description="Helical" evidence="18">
    <location>
        <begin position="237"/>
        <end position="258"/>
    </location>
</feature>
<evidence type="ECO:0000256" key="13">
    <source>
        <dbReference type="ARBA" id="ARBA00023136"/>
    </source>
</evidence>
<feature type="transmembrane region" description="Helical" evidence="18">
    <location>
        <begin position="109"/>
        <end position="130"/>
    </location>
</feature>
<dbReference type="EMBL" id="CAKKNE010000006">
    <property type="protein sequence ID" value="CAH0379410.1"/>
    <property type="molecule type" value="Genomic_DNA"/>
</dbReference>